<evidence type="ECO:0000313" key="2">
    <source>
        <dbReference type="EMBL" id="EIM74347.1"/>
    </source>
</evidence>
<dbReference type="RefSeq" id="WP_009056681.1">
    <property type="nucleotide sequence ID" value="NZ_AJYA01000045.1"/>
</dbReference>
<accession>I5BXP5</accession>
<dbReference type="GO" id="GO:0030151">
    <property type="term" value="F:molybdenum ion binding"/>
    <property type="evidence" value="ECO:0007669"/>
    <property type="project" value="InterPro"/>
</dbReference>
<dbReference type="PANTHER" id="PTHR14237">
    <property type="entry name" value="MOLYBDOPTERIN COFACTOR SULFURASE MOSC"/>
    <property type="match status" value="1"/>
</dbReference>
<dbReference type="Pfam" id="PF03473">
    <property type="entry name" value="MOSC"/>
    <property type="match status" value="1"/>
</dbReference>
<dbReference type="PATRIC" id="fig|1189621.3.peg.3397"/>
<name>I5BXP5_9BACT</name>
<dbReference type="Proteomes" id="UP000005551">
    <property type="component" value="Unassembled WGS sequence"/>
</dbReference>
<dbReference type="EMBL" id="AJYA01000045">
    <property type="protein sequence ID" value="EIM74347.1"/>
    <property type="molecule type" value="Genomic_DNA"/>
</dbReference>
<protein>
    <submittedName>
        <fullName evidence="2">MOSC domain-containing protein</fullName>
    </submittedName>
</protein>
<proteinExistence type="predicted"/>
<dbReference type="SUPFAM" id="SSF141673">
    <property type="entry name" value="MOSC N-terminal domain-like"/>
    <property type="match status" value="1"/>
</dbReference>
<evidence type="ECO:0000313" key="3">
    <source>
        <dbReference type="Proteomes" id="UP000005551"/>
    </source>
</evidence>
<keyword evidence="3" id="KW-1185">Reference proteome</keyword>
<sequence>MTAKLTGIYLYPIKSLGGISVPEASLTMKGLAHDRRWMLVDANGIFVTQRTHPQLALLQASLHLDHLRVHRKDDAQQAIQIPFQPESKHLLHVTIWEDQVPALEVSKAISRWFSEQVSEEVKLVFMEENAPRPLKAKYAVAGEHVSFADGMPYMIIGEASLADLNDRLDQPVGMDRFRPNFTFSSEQPFIEDSWQELFIGEAHFKVTKPVPAVF</sequence>
<dbReference type="PROSITE" id="PS51340">
    <property type="entry name" value="MOSC"/>
    <property type="match status" value="1"/>
</dbReference>
<gene>
    <name evidence="2" type="ORF">A3SI_16355</name>
</gene>
<reference evidence="2 3" key="1">
    <citation type="submission" date="2012-05" db="EMBL/GenBank/DDBJ databases">
        <title>Genome sequence of Nitritalea halalkaliphila LW7.</title>
        <authorList>
            <person name="Jangir P.K."/>
            <person name="Singh A."/>
            <person name="Shivaji S."/>
            <person name="Sharma R."/>
        </authorList>
    </citation>
    <scope>NUCLEOTIDE SEQUENCE [LARGE SCALE GENOMIC DNA]</scope>
    <source>
        <strain evidence="2 3">LW7</strain>
    </source>
</reference>
<evidence type="ECO:0000259" key="1">
    <source>
        <dbReference type="PROSITE" id="PS51340"/>
    </source>
</evidence>
<dbReference type="AlphaFoldDB" id="I5BXP5"/>
<dbReference type="InterPro" id="IPR005302">
    <property type="entry name" value="MoCF_Sase_C"/>
</dbReference>
<dbReference type="InterPro" id="IPR005303">
    <property type="entry name" value="MOCOS_middle"/>
</dbReference>
<dbReference type="GO" id="GO:0003824">
    <property type="term" value="F:catalytic activity"/>
    <property type="evidence" value="ECO:0007669"/>
    <property type="project" value="InterPro"/>
</dbReference>
<dbReference type="Pfam" id="PF03476">
    <property type="entry name" value="MOSC_N"/>
    <property type="match status" value="1"/>
</dbReference>
<feature type="domain" description="MOSC" evidence="1">
    <location>
        <begin position="121"/>
        <end position="214"/>
    </location>
</feature>
<dbReference type="PANTHER" id="PTHR14237:SF19">
    <property type="entry name" value="MITOCHONDRIAL AMIDOXIME REDUCING COMPONENT 1"/>
    <property type="match status" value="1"/>
</dbReference>
<organism evidence="2 3">
    <name type="scientific">Nitritalea halalkaliphila LW7</name>
    <dbReference type="NCBI Taxonomy" id="1189621"/>
    <lineage>
        <taxon>Bacteria</taxon>
        <taxon>Pseudomonadati</taxon>
        <taxon>Bacteroidota</taxon>
        <taxon>Cytophagia</taxon>
        <taxon>Cytophagales</taxon>
        <taxon>Cyclobacteriaceae</taxon>
        <taxon>Nitritalea</taxon>
    </lineage>
</organism>
<dbReference type="GO" id="GO:0030170">
    <property type="term" value="F:pyridoxal phosphate binding"/>
    <property type="evidence" value="ECO:0007669"/>
    <property type="project" value="InterPro"/>
</dbReference>
<comment type="caution">
    <text evidence="2">The sequence shown here is derived from an EMBL/GenBank/DDBJ whole genome shotgun (WGS) entry which is preliminary data.</text>
</comment>